<evidence type="ECO:0000313" key="4">
    <source>
        <dbReference type="EMBL" id="BFO70667.1"/>
    </source>
</evidence>
<name>A0AB33IQB9_9BACT</name>
<gene>
    <name evidence="4" type="primary">cobD</name>
    <name evidence="4" type="ORF">GTC17253_06330</name>
</gene>
<dbReference type="Gene3D" id="3.40.640.10">
    <property type="entry name" value="Type I PLP-dependent aspartate aminotransferase-like (Major domain)"/>
    <property type="match status" value="1"/>
</dbReference>
<dbReference type="Gene3D" id="3.90.1150.10">
    <property type="entry name" value="Aspartate Aminotransferase, domain 1"/>
    <property type="match status" value="1"/>
</dbReference>
<dbReference type="InterPro" id="IPR004839">
    <property type="entry name" value="Aminotransferase_I/II_large"/>
</dbReference>
<accession>A0AB33IQB9</accession>
<keyword evidence="2" id="KW-0663">Pyridoxal phosphate</keyword>
<dbReference type="EMBL" id="AP035785">
    <property type="protein sequence ID" value="BFO70667.1"/>
    <property type="molecule type" value="Genomic_DNA"/>
</dbReference>
<sequence length="326" mass="37563">MKEKQHGDDLFRYENIRINFSSNIWGHADLANLKEHLSHCLDSISHYPEPYAHSLEIALANATGIHRDEILVTSGSVDAIYLISTLFSDAEPIIPIPTFSEYTLASRRYKHGTETSQKIHWICNPNNPTGLVCPKEKLLEKMDHSEDIFVVDQAYEDYTMEQMFLDSEVTMRPNVLLLHSMTKKYCIPGLRLGYVVGHRKLIQLLRDISRPWSINALAQEAGLWMQGKNVLPDLQWLRNETEIFRNQINQIEGYRALPTQTNFFLIKIDRKRRLASSALKEVLAQQHSILIRDASNFIGLDDSYIRVATQLPIENTELVTLLEQIY</sequence>
<comment type="cofactor">
    <cofactor evidence="1">
        <name>pyridoxal 5'-phosphate</name>
        <dbReference type="ChEBI" id="CHEBI:597326"/>
    </cofactor>
</comment>
<dbReference type="GO" id="GO:0030170">
    <property type="term" value="F:pyridoxal phosphate binding"/>
    <property type="evidence" value="ECO:0007669"/>
    <property type="project" value="InterPro"/>
</dbReference>
<dbReference type="PANTHER" id="PTHR42885:SF1">
    <property type="entry name" value="THREONINE-PHOSPHATE DECARBOXYLASE"/>
    <property type="match status" value="1"/>
</dbReference>
<dbReference type="CDD" id="cd00609">
    <property type="entry name" value="AAT_like"/>
    <property type="match status" value="1"/>
</dbReference>
<proteinExistence type="predicted"/>
<dbReference type="AlphaFoldDB" id="A0AB33IQB9"/>
<evidence type="ECO:0000259" key="3">
    <source>
        <dbReference type="Pfam" id="PF00155"/>
    </source>
</evidence>
<dbReference type="InterPro" id="IPR015424">
    <property type="entry name" value="PyrdxlP-dep_Trfase"/>
</dbReference>
<evidence type="ECO:0000256" key="2">
    <source>
        <dbReference type="ARBA" id="ARBA00022898"/>
    </source>
</evidence>
<evidence type="ECO:0000256" key="1">
    <source>
        <dbReference type="ARBA" id="ARBA00001933"/>
    </source>
</evidence>
<dbReference type="InterPro" id="IPR015422">
    <property type="entry name" value="PyrdxlP-dep_Trfase_small"/>
</dbReference>
<dbReference type="Pfam" id="PF00155">
    <property type="entry name" value="Aminotran_1_2"/>
    <property type="match status" value="1"/>
</dbReference>
<dbReference type="InterPro" id="IPR015421">
    <property type="entry name" value="PyrdxlP-dep_Trfase_major"/>
</dbReference>
<feature type="domain" description="Aminotransferase class I/classII large" evidence="3">
    <location>
        <begin position="109"/>
        <end position="313"/>
    </location>
</feature>
<protein>
    <submittedName>
        <fullName evidence="4">Threonine-phosphate decarboxylase CobD</fullName>
    </submittedName>
</protein>
<organism evidence="4">
    <name type="scientific">Prevotella sp. GTC17253</name>
    <dbReference type="NCBI Taxonomy" id="3236793"/>
    <lineage>
        <taxon>Bacteria</taxon>
        <taxon>Pseudomonadati</taxon>
        <taxon>Bacteroidota</taxon>
        <taxon>Bacteroidia</taxon>
        <taxon>Bacteroidales</taxon>
        <taxon>Prevotellaceae</taxon>
        <taxon>Prevotella</taxon>
    </lineage>
</organism>
<dbReference type="PANTHER" id="PTHR42885">
    <property type="entry name" value="HISTIDINOL-PHOSPHATE AMINOTRANSFERASE-RELATED"/>
    <property type="match status" value="1"/>
</dbReference>
<reference evidence="4" key="1">
    <citation type="submission" date="2024-07" db="EMBL/GenBank/DDBJ databases">
        <title>Complete genome sequence of Prevotella sp. YM-2024 GTC17253.</title>
        <authorList>
            <person name="Hayashi M."/>
            <person name="Muto Y."/>
            <person name="Tanaka K."/>
            <person name="Niwa H."/>
        </authorList>
    </citation>
    <scope>NUCLEOTIDE SEQUENCE</scope>
    <source>
        <strain evidence="4">GTC17253</strain>
    </source>
</reference>
<dbReference type="SUPFAM" id="SSF53383">
    <property type="entry name" value="PLP-dependent transferases"/>
    <property type="match status" value="1"/>
</dbReference>